<evidence type="ECO:0000313" key="4">
    <source>
        <dbReference type="Proteomes" id="UP000278222"/>
    </source>
</evidence>
<keyword evidence="3" id="KW-0830">Ubiquinone</keyword>
<keyword evidence="3" id="KW-0489">Methyltransferase</keyword>
<accession>A0A3N1LHR9</accession>
<dbReference type="Gene3D" id="3.40.50.150">
    <property type="entry name" value="Vaccinia Virus protein VP39"/>
    <property type="match status" value="1"/>
</dbReference>
<name>A0A3N1LHR9_9PROT</name>
<dbReference type="InterPro" id="IPR029063">
    <property type="entry name" value="SAM-dependent_MTases_sf"/>
</dbReference>
<dbReference type="PANTHER" id="PTHR44068">
    <property type="entry name" value="ZGC:194242"/>
    <property type="match status" value="1"/>
</dbReference>
<dbReference type="Pfam" id="PF08241">
    <property type="entry name" value="Methyltransf_11"/>
    <property type="match status" value="1"/>
</dbReference>
<dbReference type="PANTHER" id="PTHR44068:SF11">
    <property type="entry name" value="GERANYL DIPHOSPHATE 2-C-METHYLTRANSFERASE"/>
    <property type="match status" value="1"/>
</dbReference>
<protein>
    <submittedName>
        <fullName evidence="3">Ubiquinone/menaquinone biosynthesis C-methylase UbiE</fullName>
    </submittedName>
</protein>
<dbReference type="InterPro" id="IPR013216">
    <property type="entry name" value="Methyltransf_11"/>
</dbReference>
<keyword evidence="4" id="KW-1185">Reference proteome</keyword>
<dbReference type="AlphaFoldDB" id="A0A3N1LHR9"/>
<evidence type="ECO:0000256" key="1">
    <source>
        <dbReference type="ARBA" id="ARBA00022679"/>
    </source>
</evidence>
<reference evidence="3 4" key="1">
    <citation type="submission" date="2018-11" db="EMBL/GenBank/DDBJ databases">
        <title>Genomic Encyclopedia of Type Strains, Phase IV (KMG-IV): sequencing the most valuable type-strain genomes for metagenomic binning, comparative biology and taxonomic classification.</title>
        <authorList>
            <person name="Goeker M."/>
        </authorList>
    </citation>
    <scope>NUCLEOTIDE SEQUENCE [LARGE SCALE GENOMIC DNA]</scope>
    <source>
        <strain evidence="3 4">DSM 5900</strain>
    </source>
</reference>
<proteinExistence type="predicted"/>
<sequence>MTDGARVEDHYASAGIAERILGALWSANGLDSAVTPDALAPLDHFHGRGIQATRELVAVLGPQADEEILDIGSGIGGPARWIAATFGCRVTGVDLTPEFCAAARELNRATAMEDRVRILEGNALALPLPDDTFDRAYSQNVVMNIADKRGFYAEALRVVKPGAVVALSNLMAGPNGLPHFPVPWASTAATSFLSTEEETRADIAAAGFEILSFRDTAFETVPKQTAFRRKLESEGMPPLGMQVLMGERMRELTINSIRSLEEGRAIPVEILLRKPA</sequence>
<dbReference type="CDD" id="cd02440">
    <property type="entry name" value="AdoMet_MTases"/>
    <property type="match status" value="1"/>
</dbReference>
<gene>
    <name evidence="3" type="ORF">EDC65_2633</name>
</gene>
<dbReference type="GO" id="GO:0032259">
    <property type="term" value="P:methylation"/>
    <property type="evidence" value="ECO:0007669"/>
    <property type="project" value="UniProtKB-KW"/>
</dbReference>
<dbReference type="InterPro" id="IPR050447">
    <property type="entry name" value="Erg6_SMT_methyltransf"/>
</dbReference>
<comment type="caution">
    <text evidence="3">The sequence shown here is derived from an EMBL/GenBank/DDBJ whole genome shotgun (WGS) entry which is preliminary data.</text>
</comment>
<dbReference type="Proteomes" id="UP000278222">
    <property type="component" value="Unassembled WGS sequence"/>
</dbReference>
<organism evidence="3 4">
    <name type="scientific">Stella humosa</name>
    <dbReference type="NCBI Taxonomy" id="94"/>
    <lineage>
        <taxon>Bacteria</taxon>
        <taxon>Pseudomonadati</taxon>
        <taxon>Pseudomonadota</taxon>
        <taxon>Alphaproteobacteria</taxon>
        <taxon>Rhodospirillales</taxon>
        <taxon>Stellaceae</taxon>
        <taxon>Stella</taxon>
    </lineage>
</organism>
<dbReference type="GO" id="GO:0008757">
    <property type="term" value="F:S-adenosylmethionine-dependent methyltransferase activity"/>
    <property type="evidence" value="ECO:0007669"/>
    <property type="project" value="InterPro"/>
</dbReference>
<evidence type="ECO:0000259" key="2">
    <source>
        <dbReference type="Pfam" id="PF08241"/>
    </source>
</evidence>
<keyword evidence="1" id="KW-0808">Transferase</keyword>
<dbReference type="SUPFAM" id="SSF53335">
    <property type="entry name" value="S-adenosyl-L-methionine-dependent methyltransferases"/>
    <property type="match status" value="1"/>
</dbReference>
<evidence type="ECO:0000313" key="3">
    <source>
        <dbReference type="EMBL" id="ROP90774.1"/>
    </source>
</evidence>
<feature type="domain" description="Methyltransferase type 11" evidence="2">
    <location>
        <begin position="69"/>
        <end position="166"/>
    </location>
</feature>
<dbReference type="EMBL" id="RJKX01000014">
    <property type="protein sequence ID" value="ROP90774.1"/>
    <property type="molecule type" value="Genomic_DNA"/>
</dbReference>
<dbReference type="OrthoDB" id="7856199at2"/>
<dbReference type="RefSeq" id="WP_123690172.1">
    <property type="nucleotide sequence ID" value="NZ_AP019700.1"/>
</dbReference>